<accession>A0AB39JA57</accession>
<feature type="domain" description="Integrase catalytic" evidence="2">
    <location>
        <begin position="222"/>
        <end position="383"/>
    </location>
</feature>
<evidence type="ECO:0000259" key="2">
    <source>
        <dbReference type="PROSITE" id="PS50994"/>
    </source>
</evidence>
<dbReference type="PROSITE" id="PS50994">
    <property type="entry name" value="INTEGRASE"/>
    <property type="match status" value="1"/>
</dbReference>
<dbReference type="InterPro" id="IPR012337">
    <property type="entry name" value="RNaseH-like_sf"/>
</dbReference>
<dbReference type="Gene3D" id="3.30.420.10">
    <property type="entry name" value="Ribonuclease H-like superfamily/Ribonuclease H"/>
    <property type="match status" value="1"/>
</dbReference>
<reference evidence="3" key="1">
    <citation type="submission" date="2024-07" db="EMBL/GenBank/DDBJ databases">
        <authorList>
            <person name="Wang K."/>
            <person name="Liang S."/>
            <person name="Wang S."/>
        </authorList>
    </citation>
    <scope>NUCLEOTIDE SEQUENCE</scope>
    <source>
        <strain evidence="3">KW1</strain>
    </source>
</reference>
<dbReference type="PANTHER" id="PTHR46889:SF4">
    <property type="entry name" value="TRANSPOSASE INSO FOR INSERTION SEQUENCE ELEMENT IS911B-RELATED"/>
    <property type="match status" value="1"/>
</dbReference>
<dbReference type="GO" id="GO:0015074">
    <property type="term" value="P:DNA integration"/>
    <property type="evidence" value="ECO:0007669"/>
    <property type="project" value="InterPro"/>
</dbReference>
<dbReference type="InterPro" id="IPR048020">
    <property type="entry name" value="Transpos_IS3"/>
</dbReference>
<dbReference type="InterPro" id="IPR025948">
    <property type="entry name" value="HTH-like_dom"/>
</dbReference>
<dbReference type="InterPro" id="IPR001584">
    <property type="entry name" value="Integrase_cat-core"/>
</dbReference>
<dbReference type="Pfam" id="PF13333">
    <property type="entry name" value="rve_2"/>
    <property type="match status" value="1"/>
</dbReference>
<dbReference type="Pfam" id="PF13276">
    <property type="entry name" value="HTH_21"/>
    <property type="match status" value="1"/>
</dbReference>
<organism evidence="3">
    <name type="scientific">Bacillus aerius</name>
    <dbReference type="NCBI Taxonomy" id="293388"/>
    <lineage>
        <taxon>Bacteria</taxon>
        <taxon>Bacillati</taxon>
        <taxon>Bacillota</taxon>
        <taxon>Bacilli</taxon>
        <taxon>Bacillales</taxon>
        <taxon>Bacillaceae</taxon>
        <taxon>Bacillus</taxon>
    </lineage>
</organism>
<dbReference type="InterPro" id="IPR009057">
    <property type="entry name" value="Homeodomain-like_sf"/>
</dbReference>
<dbReference type="InterPro" id="IPR036397">
    <property type="entry name" value="RNaseH_sf"/>
</dbReference>
<evidence type="ECO:0000313" key="3">
    <source>
        <dbReference type="EMBL" id="XDL63113.1"/>
    </source>
</evidence>
<dbReference type="SUPFAM" id="SSF46689">
    <property type="entry name" value="Homeodomain-like"/>
    <property type="match status" value="1"/>
</dbReference>
<proteinExistence type="predicted"/>
<dbReference type="InterPro" id="IPR050900">
    <property type="entry name" value="Transposase_IS3/IS150/IS904"/>
</dbReference>
<gene>
    <name evidence="3" type="ORF">AB4922_09230</name>
</gene>
<evidence type="ECO:0000256" key="1">
    <source>
        <dbReference type="ARBA" id="ARBA00002286"/>
    </source>
</evidence>
<dbReference type="EMBL" id="CP162911">
    <property type="protein sequence ID" value="XDL63113.1"/>
    <property type="molecule type" value="Genomic_DNA"/>
</dbReference>
<dbReference type="PANTHER" id="PTHR46889">
    <property type="entry name" value="TRANSPOSASE INSF FOR INSERTION SEQUENCE IS3B-RELATED"/>
    <property type="match status" value="1"/>
</dbReference>
<dbReference type="NCBIfam" id="NF033516">
    <property type="entry name" value="transpos_IS3"/>
    <property type="match status" value="1"/>
</dbReference>
<dbReference type="RefSeq" id="WP_368775093.1">
    <property type="nucleotide sequence ID" value="NZ_CP162911.1"/>
</dbReference>
<dbReference type="Pfam" id="PF00665">
    <property type="entry name" value="rve"/>
    <property type="match status" value="1"/>
</dbReference>
<comment type="function">
    <text evidence="1">Involved in the transposition of the insertion sequence.</text>
</comment>
<protein>
    <submittedName>
        <fullName evidence="3">IS3 family transposase</fullName>
    </submittedName>
</protein>
<dbReference type="GO" id="GO:0003676">
    <property type="term" value="F:nucleic acid binding"/>
    <property type="evidence" value="ECO:0007669"/>
    <property type="project" value="InterPro"/>
</dbReference>
<dbReference type="AlphaFoldDB" id="A0AB39JA57"/>
<sequence length="383" mass="45029">MGTRVSYPVEVKQKAVEMRLAGVPMKEIMQELNIKNKTQVQTWVRWHKAGDTHRFEQPVGKQYSYGKGPEYSSELERLRAENRYLSQQNEVFKKVQRIEKEVDKETSIKLVDELCKTMTVQDICFHLGISRTSYYRWKKNLTQNHSKRQLEKQVGTLCRKHKYRYGYRKITAILKMGMRINHKTVQRIMQKNQWQCRVKMKKRKKNGQPYAVAGNILDRNFRSDRPLEKLVTDITYLPYGQKQLYLSSILDLYNGEVIAFTIGDKQDTDFILNTLNQLPALPENCVLHSDQGSVYTSYEYQKAVHIKGITMSMSRKGTPADNASIESFHSSLKSETFYLNRIDRTTTTIVERTVKEYIYYYNNIRIQTKLNNQSPINYRQLAV</sequence>
<dbReference type="SUPFAM" id="SSF53098">
    <property type="entry name" value="Ribonuclease H-like"/>
    <property type="match status" value="1"/>
</dbReference>
<name>A0AB39JA57_9BACI</name>